<comment type="caution">
    <text evidence="2">The sequence shown here is derived from an EMBL/GenBank/DDBJ whole genome shotgun (WGS) entry which is preliminary data.</text>
</comment>
<dbReference type="Gene3D" id="1.10.10.10">
    <property type="entry name" value="Winged helix-like DNA-binding domain superfamily/Winged helix DNA-binding domain"/>
    <property type="match status" value="1"/>
</dbReference>
<dbReference type="PROSITE" id="PS01125">
    <property type="entry name" value="ROK"/>
    <property type="match status" value="1"/>
</dbReference>
<reference evidence="2 3" key="1">
    <citation type="submission" date="2019-07" db="EMBL/GenBank/DDBJ databases">
        <title>Whole genome shotgun sequence of Actinotalea fermentans NBRC 105374.</title>
        <authorList>
            <person name="Hosoyama A."/>
            <person name="Uohara A."/>
            <person name="Ohji S."/>
            <person name="Ichikawa N."/>
        </authorList>
    </citation>
    <scope>NUCLEOTIDE SEQUENCE [LARGE SCALE GENOMIC DNA]</scope>
    <source>
        <strain evidence="2 3">NBRC 105374</strain>
    </source>
</reference>
<evidence type="ECO:0000313" key="3">
    <source>
        <dbReference type="Proteomes" id="UP000321484"/>
    </source>
</evidence>
<dbReference type="InterPro" id="IPR036388">
    <property type="entry name" value="WH-like_DNA-bd_sf"/>
</dbReference>
<proteinExistence type="inferred from homology"/>
<keyword evidence="2" id="KW-0418">Kinase</keyword>
<dbReference type="InterPro" id="IPR043129">
    <property type="entry name" value="ATPase_NBD"/>
</dbReference>
<dbReference type="PANTHER" id="PTHR18964:SF173">
    <property type="entry name" value="GLUCOKINASE"/>
    <property type="match status" value="1"/>
</dbReference>
<protein>
    <submittedName>
        <fullName evidence="2">Sugar kinase</fullName>
    </submittedName>
</protein>
<dbReference type="OrthoDB" id="3189808at2"/>
<organism evidence="2 3">
    <name type="scientific">Actinotalea fermentans</name>
    <dbReference type="NCBI Taxonomy" id="43671"/>
    <lineage>
        <taxon>Bacteria</taxon>
        <taxon>Bacillati</taxon>
        <taxon>Actinomycetota</taxon>
        <taxon>Actinomycetes</taxon>
        <taxon>Micrococcales</taxon>
        <taxon>Cellulomonadaceae</taxon>
        <taxon>Actinotalea</taxon>
    </lineage>
</organism>
<dbReference type="RefSeq" id="WP_034244880.1">
    <property type="nucleotide sequence ID" value="NZ_BJYK01000009.1"/>
</dbReference>
<dbReference type="GO" id="GO:0016301">
    <property type="term" value="F:kinase activity"/>
    <property type="evidence" value="ECO:0007669"/>
    <property type="project" value="UniProtKB-KW"/>
</dbReference>
<dbReference type="InterPro" id="IPR049874">
    <property type="entry name" value="ROK_cs"/>
</dbReference>
<dbReference type="SUPFAM" id="SSF46785">
    <property type="entry name" value="Winged helix' DNA-binding domain"/>
    <property type="match status" value="1"/>
</dbReference>
<dbReference type="Pfam" id="PF00480">
    <property type="entry name" value="ROK"/>
    <property type="match status" value="1"/>
</dbReference>
<dbReference type="InterPro" id="IPR036390">
    <property type="entry name" value="WH_DNA-bd_sf"/>
</dbReference>
<accession>A0A511YZK1</accession>
<gene>
    <name evidence="2" type="ORF">AFE02nite_23780</name>
</gene>
<dbReference type="PANTHER" id="PTHR18964">
    <property type="entry name" value="ROK (REPRESSOR, ORF, KINASE) FAMILY"/>
    <property type="match status" value="1"/>
</dbReference>
<dbReference type="SUPFAM" id="SSF53067">
    <property type="entry name" value="Actin-like ATPase domain"/>
    <property type="match status" value="1"/>
</dbReference>
<comment type="similarity">
    <text evidence="1">Belongs to the ROK (NagC/XylR) family.</text>
</comment>
<dbReference type="Proteomes" id="UP000321484">
    <property type="component" value="Unassembled WGS sequence"/>
</dbReference>
<keyword evidence="3" id="KW-1185">Reference proteome</keyword>
<dbReference type="AlphaFoldDB" id="A0A511YZK1"/>
<dbReference type="Gene3D" id="3.30.420.40">
    <property type="match status" value="2"/>
</dbReference>
<dbReference type="CDD" id="cd24076">
    <property type="entry name" value="ASKHA_ATPase_ROK_BsXylR-like"/>
    <property type="match status" value="1"/>
</dbReference>
<evidence type="ECO:0000313" key="2">
    <source>
        <dbReference type="EMBL" id="GEN80644.1"/>
    </source>
</evidence>
<sequence>MPAEPELHAILGMVRSGSAVTRPELLRRSGLGRTLVNQRIAQLEASGLVEEGELAPSTGGRAPRRLRFRAEAGLVLGAELEARSMTVGITDLAGEPLEHRSLEWDVLAGPEETLRTLRHLADELLHSPPAAGRQLWAAGVGLPAPVEFRSGTPIAPPIMPGWDGFPVRDRVADNLGIPVWVDNEVNLLALGELRAGAARGTDDLVYVKLGTGIGAGLISQGRLHRGSQGCAGDVGHVRVVDDPGVACLCGKRGCLEAVAGGGALIRRAAADVEEGKGSPYLAKLMEGGRALRVADIVQAAEAGDLAAVDYVIGAGRHIGMGLAAVVNFFNPSLVIIGGPLAVAGDRLIAAIKEEVFHRSLALATRELTIGQSQLGAVGGMRGAAFMAIDELFRPAFLETWLAVGTPVGMRAP</sequence>
<keyword evidence="2" id="KW-0808">Transferase</keyword>
<name>A0A511YZK1_9CELL</name>
<dbReference type="InterPro" id="IPR000600">
    <property type="entry name" value="ROK"/>
</dbReference>
<evidence type="ECO:0000256" key="1">
    <source>
        <dbReference type="ARBA" id="ARBA00006479"/>
    </source>
</evidence>
<dbReference type="EMBL" id="BJYK01000009">
    <property type="protein sequence ID" value="GEN80644.1"/>
    <property type="molecule type" value="Genomic_DNA"/>
</dbReference>